<dbReference type="InterPro" id="IPR001753">
    <property type="entry name" value="Enoyl-CoA_hydra/iso"/>
</dbReference>
<dbReference type="CDD" id="cd06558">
    <property type="entry name" value="crotonase-like"/>
    <property type="match status" value="1"/>
</dbReference>
<dbReference type="InterPro" id="IPR029045">
    <property type="entry name" value="ClpP/crotonase-like_dom_sf"/>
</dbReference>
<protein>
    <submittedName>
        <fullName evidence="5">Short chain enoyl-CoA hydratase</fullName>
    </submittedName>
</protein>
<dbReference type="InterPro" id="IPR014748">
    <property type="entry name" value="Enoyl-CoA_hydra_C"/>
</dbReference>
<keyword evidence="6" id="KW-1185">Reference proteome</keyword>
<dbReference type="Pfam" id="PF00378">
    <property type="entry name" value="ECH_1"/>
    <property type="match status" value="1"/>
</dbReference>
<comment type="caution">
    <text evidence="5">The sequence shown here is derived from an EMBL/GenBank/DDBJ whole genome shotgun (WGS) entry which is preliminary data.</text>
</comment>
<dbReference type="PANTHER" id="PTHR11941">
    <property type="entry name" value="ENOYL-COA HYDRATASE-RELATED"/>
    <property type="match status" value="1"/>
</dbReference>
<organism evidence="5 6">
    <name type="scientific">Panacagrimonas perspica</name>
    <dbReference type="NCBI Taxonomy" id="381431"/>
    <lineage>
        <taxon>Bacteria</taxon>
        <taxon>Pseudomonadati</taxon>
        <taxon>Pseudomonadota</taxon>
        <taxon>Gammaproteobacteria</taxon>
        <taxon>Nevskiales</taxon>
        <taxon>Nevskiaceae</taxon>
        <taxon>Panacagrimonas</taxon>
    </lineage>
</organism>
<evidence type="ECO:0000256" key="3">
    <source>
        <dbReference type="RuleBase" id="RU003707"/>
    </source>
</evidence>
<dbReference type="AlphaFoldDB" id="A0A4S3K7Q2"/>
<comment type="similarity">
    <text evidence="1 3">Belongs to the enoyl-CoA hydratase/isomerase family.</text>
</comment>
<feature type="region of interest" description="Disordered" evidence="4">
    <location>
        <begin position="243"/>
        <end position="267"/>
    </location>
</feature>
<dbReference type="OrthoDB" id="9807606at2"/>
<sequence>MKTGYRFLSVTQTASVTTVVMNRPEVMNALHTPMHEELEQALDAFAADATQRICVLTGAGERAFCAGSDLKIAAAQDSLGSYPKSGYAGIVERFDLDKPLIAAVNGIAMGGGFEIALACDLIIAADTARFGLPEPRVGAVALGGGVHRLARQIGLKQAMGMVLSARAVSAAEGLRLGFVNEVVPAAELAAATQRWIDQILAGSPIAIEASKQTLHRGLDEASLADAIRKQATYPKFEAWLKSEDKREGPRAFAEKRTPRWQTGSAGN</sequence>
<dbReference type="RefSeq" id="WP_133880485.1">
    <property type="nucleotide sequence ID" value="NZ_MWIN01000006.1"/>
</dbReference>
<dbReference type="Gene3D" id="1.10.12.10">
    <property type="entry name" value="Lyase 2-enoyl-coa Hydratase, Chain A, domain 2"/>
    <property type="match status" value="1"/>
</dbReference>
<dbReference type="Proteomes" id="UP000295341">
    <property type="component" value="Unassembled WGS sequence"/>
</dbReference>
<dbReference type="FunFam" id="3.90.226.10:FF:000009">
    <property type="entry name" value="Carnitinyl-CoA dehydratase"/>
    <property type="match status" value="1"/>
</dbReference>
<dbReference type="PROSITE" id="PS00166">
    <property type="entry name" value="ENOYL_COA_HYDRATASE"/>
    <property type="match status" value="1"/>
</dbReference>
<feature type="compositionally biased region" description="Basic and acidic residues" evidence="4">
    <location>
        <begin position="243"/>
        <end position="257"/>
    </location>
</feature>
<dbReference type="GO" id="GO:0006635">
    <property type="term" value="P:fatty acid beta-oxidation"/>
    <property type="evidence" value="ECO:0007669"/>
    <property type="project" value="TreeGrafter"/>
</dbReference>
<evidence type="ECO:0000313" key="5">
    <source>
        <dbReference type="EMBL" id="TDU31937.1"/>
    </source>
</evidence>
<proteinExistence type="inferred from homology"/>
<gene>
    <name evidence="5" type="ORF">DFR24_1321</name>
</gene>
<dbReference type="InterPro" id="IPR018376">
    <property type="entry name" value="Enoyl-CoA_hyd/isom_CS"/>
</dbReference>
<dbReference type="EMBL" id="SOBT01000008">
    <property type="protein sequence ID" value="TDU31937.1"/>
    <property type="molecule type" value="Genomic_DNA"/>
</dbReference>
<evidence type="ECO:0000256" key="2">
    <source>
        <dbReference type="ARBA" id="ARBA00023239"/>
    </source>
</evidence>
<dbReference type="GO" id="GO:0016829">
    <property type="term" value="F:lyase activity"/>
    <property type="evidence" value="ECO:0007669"/>
    <property type="project" value="UniProtKB-KW"/>
</dbReference>
<dbReference type="SUPFAM" id="SSF52096">
    <property type="entry name" value="ClpP/crotonase"/>
    <property type="match status" value="1"/>
</dbReference>
<accession>A0A4S3K7Q2</accession>
<evidence type="ECO:0000313" key="6">
    <source>
        <dbReference type="Proteomes" id="UP000295341"/>
    </source>
</evidence>
<reference evidence="5 6" key="1">
    <citation type="submission" date="2019-03" db="EMBL/GenBank/DDBJ databases">
        <title>Genomic Encyclopedia of Type Strains, Phase IV (KMG-IV): sequencing the most valuable type-strain genomes for metagenomic binning, comparative biology and taxonomic classification.</title>
        <authorList>
            <person name="Goeker M."/>
        </authorList>
    </citation>
    <scope>NUCLEOTIDE SEQUENCE [LARGE SCALE GENOMIC DNA]</scope>
    <source>
        <strain evidence="5 6">DSM 26377</strain>
    </source>
</reference>
<keyword evidence="2" id="KW-0456">Lyase</keyword>
<evidence type="ECO:0000256" key="4">
    <source>
        <dbReference type="SAM" id="MobiDB-lite"/>
    </source>
</evidence>
<dbReference type="PANTHER" id="PTHR11941:SF54">
    <property type="entry name" value="ENOYL-COA HYDRATASE, MITOCHONDRIAL"/>
    <property type="match status" value="1"/>
</dbReference>
<dbReference type="Gene3D" id="3.90.226.10">
    <property type="entry name" value="2-enoyl-CoA Hydratase, Chain A, domain 1"/>
    <property type="match status" value="1"/>
</dbReference>
<evidence type="ECO:0000256" key="1">
    <source>
        <dbReference type="ARBA" id="ARBA00005254"/>
    </source>
</evidence>
<name>A0A4S3K7Q2_9GAMM</name>